<dbReference type="CDD" id="cd20206">
    <property type="entry name" value="YbbR"/>
    <property type="match status" value="1"/>
</dbReference>
<dbReference type="Gene3D" id="2.170.120.40">
    <property type="entry name" value="YbbR-like domain"/>
    <property type="match status" value="2"/>
</dbReference>
<dbReference type="PANTHER" id="PTHR37804:SF1">
    <property type="entry name" value="CDAA REGULATORY PROTEIN CDAR"/>
    <property type="match status" value="1"/>
</dbReference>
<gene>
    <name evidence="2" type="ORF">DNH61_06600</name>
</gene>
<dbReference type="Pfam" id="PF07949">
    <property type="entry name" value="YbbR"/>
    <property type="match status" value="2"/>
</dbReference>
<feature type="compositionally biased region" description="Polar residues" evidence="1">
    <location>
        <begin position="470"/>
        <end position="483"/>
    </location>
</feature>
<protein>
    <recommendedName>
        <fullName evidence="4">YbbR-like domain-containing protein</fullName>
    </recommendedName>
</protein>
<dbReference type="RefSeq" id="WP_111145873.1">
    <property type="nucleotide sequence ID" value="NZ_QKRB01000036.1"/>
</dbReference>
<reference evidence="2 3" key="1">
    <citation type="submission" date="2018-06" db="EMBL/GenBank/DDBJ databases">
        <title>Paenibacillus imtechensis sp. nov.</title>
        <authorList>
            <person name="Pinnaka A.K."/>
            <person name="Singh H."/>
            <person name="Kaur M."/>
        </authorList>
    </citation>
    <scope>NUCLEOTIDE SEQUENCE [LARGE SCALE GENOMIC DNA]</scope>
    <source>
        <strain evidence="2 3">SMB1</strain>
    </source>
</reference>
<dbReference type="InterPro" id="IPR012505">
    <property type="entry name" value="YbbR"/>
</dbReference>
<dbReference type="Proteomes" id="UP000249522">
    <property type="component" value="Unassembled WGS sequence"/>
</dbReference>
<dbReference type="PANTHER" id="PTHR37804">
    <property type="entry name" value="CDAA REGULATORY PROTEIN CDAR"/>
    <property type="match status" value="1"/>
</dbReference>
<name>A0A2W1LPK7_9BACL</name>
<evidence type="ECO:0000313" key="2">
    <source>
        <dbReference type="EMBL" id="PZD96862.1"/>
    </source>
</evidence>
<dbReference type="Gene3D" id="2.170.120.30">
    <property type="match status" value="2"/>
</dbReference>
<comment type="caution">
    <text evidence="2">The sequence shown here is derived from an EMBL/GenBank/DDBJ whole genome shotgun (WGS) entry which is preliminary data.</text>
</comment>
<evidence type="ECO:0000313" key="3">
    <source>
        <dbReference type="Proteomes" id="UP000249522"/>
    </source>
</evidence>
<feature type="compositionally biased region" description="Low complexity" evidence="1">
    <location>
        <begin position="423"/>
        <end position="455"/>
    </location>
</feature>
<sequence length="483" mass="51171">MDKWLNHPTSLKIISLALALLLWAVVHFDPESPSTVTATTDTKIYEAVTIHAEGLDEKAMALRVMEPSVVRMMVEGSRSDLLSASPDAYKVWVDLSGLSEGEHELTLRYELPSRVRLRDISPSRVKVELVSVQTKEFVAEVKTSGQPANGYKVGTPIVKPNSRVFVTLPKDRLDRVAMVGAIVNVDGVDENLVEKKVRLAAYDANGKEISDAVLNPNVVEVEVPITLPFKSLPLQLSYTGKLQNGLSIASIQPSVDTVTVYGPQEVLDQLEFYDGAVINLAAVKESGTIPLELKPTNGLTAVEPKQIEVNVELEPSETVTLPQLEVTMAGLSEGLEAAFAEPADGTIDIQVTGAPSVLAELTAKDVQVIADLNGLPPGQHEVRLDVHLPSSVTPGFAQPPVVSIHITDPAKEASAEAEPQEPAPEGEQAEQPQAEMEGGSQAEGGEAAGTGNSSGKAADGTGEAAAEPRQNGTNEGQESGNAG</sequence>
<dbReference type="OrthoDB" id="1013291at2"/>
<feature type="region of interest" description="Disordered" evidence="1">
    <location>
        <begin position="410"/>
        <end position="483"/>
    </location>
</feature>
<dbReference type="AlphaFoldDB" id="A0A2W1LPK7"/>
<dbReference type="InterPro" id="IPR053154">
    <property type="entry name" value="c-di-AMP_regulator"/>
</dbReference>
<accession>A0A2W1LPK7</accession>
<organism evidence="2 3">
    <name type="scientific">Paenibacillus sambharensis</name>
    <dbReference type="NCBI Taxonomy" id="1803190"/>
    <lineage>
        <taxon>Bacteria</taxon>
        <taxon>Bacillati</taxon>
        <taxon>Bacillota</taxon>
        <taxon>Bacilli</taxon>
        <taxon>Bacillales</taxon>
        <taxon>Paenibacillaceae</taxon>
        <taxon>Paenibacillus</taxon>
    </lineage>
</organism>
<evidence type="ECO:0000256" key="1">
    <source>
        <dbReference type="SAM" id="MobiDB-lite"/>
    </source>
</evidence>
<keyword evidence="3" id="KW-1185">Reference proteome</keyword>
<evidence type="ECO:0008006" key="4">
    <source>
        <dbReference type="Google" id="ProtNLM"/>
    </source>
</evidence>
<proteinExistence type="predicted"/>
<dbReference type="EMBL" id="QKRB01000036">
    <property type="protein sequence ID" value="PZD96862.1"/>
    <property type="molecule type" value="Genomic_DNA"/>
</dbReference>